<dbReference type="InterPro" id="IPR000845">
    <property type="entry name" value="Nucleoside_phosphorylase_d"/>
</dbReference>
<dbReference type="SUPFAM" id="SSF53167">
    <property type="entry name" value="Purine and uridine phosphorylases"/>
    <property type="match status" value="1"/>
</dbReference>
<comment type="caution">
    <text evidence="2">The sequence shown here is derived from an EMBL/GenBank/DDBJ whole genome shotgun (WGS) entry which is preliminary data.</text>
</comment>
<dbReference type="PANTHER" id="PTHR46082">
    <property type="entry name" value="ATP/GTP-BINDING PROTEIN-RELATED"/>
    <property type="match status" value="1"/>
</dbReference>
<dbReference type="GO" id="GO:0009116">
    <property type="term" value="P:nucleoside metabolic process"/>
    <property type="evidence" value="ECO:0007669"/>
    <property type="project" value="InterPro"/>
</dbReference>
<evidence type="ECO:0000259" key="1">
    <source>
        <dbReference type="Pfam" id="PF01048"/>
    </source>
</evidence>
<dbReference type="Gene3D" id="3.40.50.1580">
    <property type="entry name" value="Nucleoside phosphorylase domain"/>
    <property type="match status" value="1"/>
</dbReference>
<gene>
    <name evidence="2" type="ORF">B0J13DRAFT_661278</name>
</gene>
<dbReference type="Proteomes" id="UP000717696">
    <property type="component" value="Unassembled WGS sequence"/>
</dbReference>
<sequence>MSNPKDYTVGWICAISTERVAAETFLDEHHEGPEYIFGKHNAVIAVMPDGEYGTSSAAAVARDMLSSFLNVRIGLMVGIEGGAPTEKRDIRLGDVVVSATKDGQSSVFQYDFGKSIQDQAFQTTGFLNQPPTLLRAAVSGLRPSMRPTGMIQAATSKRHSFQSHVVHSSNESATCEVDCDAGLMTLVSRPDRTGDDDNPALHYGTIASANQLMKDPIVRDKLAREAGVLCFEMEAAGLMYHFPCLVIRGICDYSDSYKNKSWQGYAAMKATAYAKDLLARTPPNKIENERTINQQLLTS</sequence>
<dbReference type="GO" id="GO:0003824">
    <property type="term" value="F:catalytic activity"/>
    <property type="evidence" value="ECO:0007669"/>
    <property type="project" value="InterPro"/>
</dbReference>
<dbReference type="PANTHER" id="PTHR46082:SF11">
    <property type="entry name" value="AAA+ ATPASE DOMAIN-CONTAINING PROTEIN-RELATED"/>
    <property type="match status" value="1"/>
</dbReference>
<organism evidence="2 3">
    <name type="scientific">Dactylonectria estremocensis</name>
    <dbReference type="NCBI Taxonomy" id="1079267"/>
    <lineage>
        <taxon>Eukaryota</taxon>
        <taxon>Fungi</taxon>
        <taxon>Dikarya</taxon>
        <taxon>Ascomycota</taxon>
        <taxon>Pezizomycotina</taxon>
        <taxon>Sordariomycetes</taxon>
        <taxon>Hypocreomycetidae</taxon>
        <taxon>Hypocreales</taxon>
        <taxon>Nectriaceae</taxon>
        <taxon>Dactylonectria</taxon>
    </lineage>
</organism>
<protein>
    <submittedName>
        <fullName evidence="2">Nucleoside phosphorylase domain-containing protein</fullName>
    </submittedName>
</protein>
<dbReference type="OrthoDB" id="1577640at2759"/>
<keyword evidence="3" id="KW-1185">Reference proteome</keyword>
<feature type="domain" description="Nucleoside phosphorylase" evidence="1">
    <location>
        <begin position="12"/>
        <end position="256"/>
    </location>
</feature>
<evidence type="ECO:0000313" key="3">
    <source>
        <dbReference type="Proteomes" id="UP000717696"/>
    </source>
</evidence>
<accession>A0A9P9F261</accession>
<evidence type="ECO:0000313" key="2">
    <source>
        <dbReference type="EMBL" id="KAH7150383.1"/>
    </source>
</evidence>
<dbReference type="InterPro" id="IPR053137">
    <property type="entry name" value="NLR-like"/>
</dbReference>
<name>A0A9P9F261_9HYPO</name>
<dbReference type="AlphaFoldDB" id="A0A9P9F261"/>
<reference evidence="2" key="1">
    <citation type="journal article" date="2021" name="Nat. Commun.">
        <title>Genetic determinants of endophytism in the Arabidopsis root mycobiome.</title>
        <authorList>
            <person name="Mesny F."/>
            <person name="Miyauchi S."/>
            <person name="Thiergart T."/>
            <person name="Pickel B."/>
            <person name="Atanasova L."/>
            <person name="Karlsson M."/>
            <person name="Huettel B."/>
            <person name="Barry K.W."/>
            <person name="Haridas S."/>
            <person name="Chen C."/>
            <person name="Bauer D."/>
            <person name="Andreopoulos W."/>
            <person name="Pangilinan J."/>
            <person name="LaButti K."/>
            <person name="Riley R."/>
            <person name="Lipzen A."/>
            <person name="Clum A."/>
            <person name="Drula E."/>
            <person name="Henrissat B."/>
            <person name="Kohler A."/>
            <person name="Grigoriev I.V."/>
            <person name="Martin F.M."/>
            <person name="Hacquard S."/>
        </authorList>
    </citation>
    <scope>NUCLEOTIDE SEQUENCE</scope>
    <source>
        <strain evidence="2">MPI-CAGE-AT-0021</strain>
    </source>
</reference>
<dbReference type="EMBL" id="JAGMUU010000006">
    <property type="protein sequence ID" value="KAH7150383.1"/>
    <property type="molecule type" value="Genomic_DNA"/>
</dbReference>
<proteinExistence type="predicted"/>
<dbReference type="InterPro" id="IPR035994">
    <property type="entry name" value="Nucleoside_phosphorylase_sf"/>
</dbReference>
<dbReference type="Pfam" id="PF01048">
    <property type="entry name" value="PNP_UDP_1"/>
    <property type="match status" value="1"/>
</dbReference>